<protein>
    <recommendedName>
        <fullName evidence="4">Lipoprotein</fullName>
    </recommendedName>
</protein>
<proteinExistence type="predicted"/>
<evidence type="ECO:0008006" key="4">
    <source>
        <dbReference type="Google" id="ProtNLM"/>
    </source>
</evidence>
<reference evidence="2 3" key="1">
    <citation type="submission" date="2019-04" db="EMBL/GenBank/DDBJ databases">
        <title>Sphingobacterium olei sp. nov., isolated from oil-contaminated soil.</title>
        <authorList>
            <person name="Liu B."/>
        </authorList>
    </citation>
    <scope>NUCLEOTIDE SEQUENCE [LARGE SCALE GENOMIC DNA]</scope>
    <source>
        <strain evidence="2 3">HAL-9</strain>
    </source>
</reference>
<evidence type="ECO:0000313" key="3">
    <source>
        <dbReference type="Proteomes" id="UP000306808"/>
    </source>
</evidence>
<feature type="chain" id="PRO_5020445540" description="Lipoprotein" evidence="1">
    <location>
        <begin position="25"/>
        <end position="156"/>
    </location>
</feature>
<keyword evidence="3" id="KW-1185">Reference proteome</keyword>
<feature type="signal peptide" evidence="1">
    <location>
        <begin position="1"/>
        <end position="24"/>
    </location>
</feature>
<evidence type="ECO:0000256" key="1">
    <source>
        <dbReference type="SAM" id="SignalP"/>
    </source>
</evidence>
<evidence type="ECO:0000313" key="2">
    <source>
        <dbReference type="EMBL" id="TJZ60053.1"/>
    </source>
</evidence>
<organism evidence="2 3">
    <name type="scientific">Sphingobacterium olei</name>
    <dbReference type="NCBI Taxonomy" id="2571155"/>
    <lineage>
        <taxon>Bacteria</taxon>
        <taxon>Pseudomonadati</taxon>
        <taxon>Bacteroidota</taxon>
        <taxon>Sphingobacteriia</taxon>
        <taxon>Sphingobacteriales</taxon>
        <taxon>Sphingobacteriaceae</taxon>
        <taxon>Sphingobacterium</taxon>
    </lineage>
</organism>
<gene>
    <name evidence="2" type="ORF">FAZ15_14305</name>
</gene>
<dbReference type="AlphaFoldDB" id="A0A4U0NZ16"/>
<accession>A0A4U0NZ16</accession>
<dbReference type="RefSeq" id="WP_136901994.1">
    <property type="nucleotide sequence ID" value="NZ_SUME01000005.1"/>
</dbReference>
<sequence length="156" mass="18652">MKYKLLFKSALVCLSCLLLASKCAMDYYYPLSLQNNSDENIYFHMNRNTVHSYPDSIIYFEEHNNLIIYPDQKKEVAGGGLSWEKIYKGIPKDTIFFFIINADTLSKYPREVVNERYMILRRYDLSIFDLQKLDYTLRYPPTEAMRNMKMYPKYVE</sequence>
<comment type="caution">
    <text evidence="2">The sequence shown here is derived from an EMBL/GenBank/DDBJ whole genome shotgun (WGS) entry which is preliminary data.</text>
</comment>
<dbReference type="EMBL" id="SUME01000005">
    <property type="protein sequence ID" value="TJZ60053.1"/>
    <property type="molecule type" value="Genomic_DNA"/>
</dbReference>
<name>A0A4U0NZ16_9SPHI</name>
<dbReference type="OrthoDB" id="1492297at2"/>
<dbReference type="Proteomes" id="UP000306808">
    <property type="component" value="Unassembled WGS sequence"/>
</dbReference>
<keyword evidence="1" id="KW-0732">Signal</keyword>